<comment type="subcellular location">
    <subcellularLocation>
        <location evidence="1">Nucleus</location>
    </subcellularLocation>
</comment>
<protein>
    <submittedName>
        <fullName evidence="8">BHLH transcription factor bHLH13.5</fullName>
    </submittedName>
</protein>
<keyword evidence="3" id="KW-0238">DNA-binding</keyword>
<dbReference type="SUPFAM" id="SSF47459">
    <property type="entry name" value="HLH, helix-loop-helix DNA-binding domain"/>
    <property type="match status" value="1"/>
</dbReference>
<evidence type="ECO:0000256" key="4">
    <source>
        <dbReference type="ARBA" id="ARBA00023163"/>
    </source>
</evidence>
<organism evidence="8">
    <name type="scientific">Gardenia jasminoides</name>
    <name type="common">Cape jasmine</name>
    <name type="synonym">Gardenia augusta</name>
    <dbReference type="NCBI Taxonomy" id="114476"/>
    <lineage>
        <taxon>Eukaryota</taxon>
        <taxon>Viridiplantae</taxon>
        <taxon>Streptophyta</taxon>
        <taxon>Embryophyta</taxon>
        <taxon>Tracheophyta</taxon>
        <taxon>Spermatophyta</taxon>
        <taxon>Magnoliopsida</taxon>
        <taxon>eudicotyledons</taxon>
        <taxon>Gunneridae</taxon>
        <taxon>Pentapetalae</taxon>
        <taxon>asterids</taxon>
        <taxon>lamiids</taxon>
        <taxon>Gentianales</taxon>
        <taxon>Rubiaceae</taxon>
        <taxon>Ixoroideae</taxon>
        <taxon>Gardenieae complex</taxon>
        <taxon>Gardenieae - Pavetteae clade</taxon>
        <taxon>Gardenieae</taxon>
        <taxon>Gardenia</taxon>
    </lineage>
</organism>
<name>A0A6M4C9W8_GARJA</name>
<dbReference type="Pfam" id="PF00010">
    <property type="entry name" value="HLH"/>
    <property type="match status" value="1"/>
</dbReference>
<proteinExistence type="evidence at transcript level"/>
<evidence type="ECO:0000313" key="8">
    <source>
        <dbReference type="EMBL" id="QJQ51205.1"/>
    </source>
</evidence>
<dbReference type="InterPro" id="IPR011598">
    <property type="entry name" value="bHLH_dom"/>
</dbReference>
<evidence type="ECO:0000256" key="3">
    <source>
        <dbReference type="ARBA" id="ARBA00023125"/>
    </source>
</evidence>
<dbReference type="InterPro" id="IPR045847">
    <property type="entry name" value="AIG1-like"/>
</dbReference>
<dbReference type="GO" id="GO:0046983">
    <property type="term" value="F:protein dimerization activity"/>
    <property type="evidence" value="ECO:0007669"/>
    <property type="project" value="InterPro"/>
</dbReference>
<evidence type="ECO:0000256" key="6">
    <source>
        <dbReference type="SAM" id="MobiDB-lite"/>
    </source>
</evidence>
<evidence type="ECO:0000256" key="2">
    <source>
        <dbReference type="ARBA" id="ARBA00023015"/>
    </source>
</evidence>
<dbReference type="GO" id="GO:0003700">
    <property type="term" value="F:DNA-binding transcription factor activity"/>
    <property type="evidence" value="ECO:0007669"/>
    <property type="project" value="InterPro"/>
</dbReference>
<reference evidence="8" key="2">
    <citation type="journal article" date="2020" name="Biomed. Res. Int.">
        <title>Genome-Wide Characterization and Analysis of bHLH Transcription Factors Related to Crocin Biosynthesis in Gardenia jasminoides Ellis (Rubiaceae).</title>
        <authorList>
            <person name="Tian Y."/>
            <person name="Pu X."/>
            <person name="Yu H."/>
            <person name="Ji A."/>
            <person name="Gao R."/>
            <person name="Hu Y."/>
            <person name="Xu Z."/>
            <person name="Wang H."/>
        </authorList>
    </citation>
    <scope>NUCLEOTIDE SEQUENCE</scope>
</reference>
<accession>A0A6M4C9W8</accession>
<dbReference type="GO" id="GO:0003677">
    <property type="term" value="F:DNA binding"/>
    <property type="evidence" value="ECO:0007669"/>
    <property type="project" value="UniProtKB-KW"/>
</dbReference>
<dbReference type="FunFam" id="4.10.280.10:FF:000070">
    <property type="entry name" value="transcription factor bHLH30"/>
    <property type="match status" value="1"/>
</dbReference>
<dbReference type="InterPro" id="IPR036638">
    <property type="entry name" value="HLH_DNA-bd_sf"/>
</dbReference>
<evidence type="ECO:0000259" key="7">
    <source>
        <dbReference type="PROSITE" id="PS50888"/>
    </source>
</evidence>
<reference evidence="8" key="1">
    <citation type="submission" date="2019-08" db="EMBL/GenBank/DDBJ databases">
        <authorList>
            <person name="Tain Y."/>
            <person name="Wang H."/>
            <person name="Xu Z."/>
        </authorList>
    </citation>
    <scope>NUCLEOTIDE SEQUENCE</scope>
</reference>
<dbReference type="GO" id="GO:0005634">
    <property type="term" value="C:nucleus"/>
    <property type="evidence" value="ECO:0007669"/>
    <property type="project" value="UniProtKB-SubCell"/>
</dbReference>
<dbReference type="PANTHER" id="PTHR45844">
    <property type="entry name" value="TRANSCRIPTION FACTOR BHLH30"/>
    <property type="match status" value="1"/>
</dbReference>
<feature type="region of interest" description="Disordered" evidence="6">
    <location>
        <begin position="63"/>
        <end position="83"/>
    </location>
</feature>
<sequence>MQPQDLSENLDLYDYLTGTTSFSDAGTYCLPRNYDFPGVAQTQSLYNNTSFYSLEMSDVTESSPEARALAASQQHKEAERRRRERINSHLDKLRTLLPCNTKTDKASLLAKVVQRVRELKQQTSEIMQLECFPSEADEISVMLNDNSTDGKLLMKASLCCEDRSDLIPDLNEILKSFHLSPLRAEMVTLGGRIRNVIILAGDKNQTDDESVPSLRDALRSLVQRSNYASGDRPKRRRVFDQGIVS</sequence>
<evidence type="ECO:0000256" key="5">
    <source>
        <dbReference type="ARBA" id="ARBA00023242"/>
    </source>
</evidence>
<evidence type="ECO:0000256" key="1">
    <source>
        <dbReference type="ARBA" id="ARBA00004123"/>
    </source>
</evidence>
<dbReference type="PROSITE" id="PS50888">
    <property type="entry name" value="BHLH"/>
    <property type="match status" value="1"/>
</dbReference>
<dbReference type="SMART" id="SM00353">
    <property type="entry name" value="HLH"/>
    <property type="match status" value="1"/>
</dbReference>
<feature type="domain" description="BHLH" evidence="7">
    <location>
        <begin position="70"/>
        <end position="119"/>
    </location>
</feature>
<keyword evidence="2" id="KW-0805">Transcription regulation</keyword>
<keyword evidence="5" id="KW-0539">Nucleus</keyword>
<dbReference type="Gene3D" id="4.10.280.10">
    <property type="entry name" value="Helix-loop-helix DNA-binding domain"/>
    <property type="match status" value="1"/>
</dbReference>
<feature type="compositionally biased region" description="Basic and acidic residues" evidence="6">
    <location>
        <begin position="74"/>
        <end position="83"/>
    </location>
</feature>
<dbReference type="AlphaFoldDB" id="A0A6M4C9W8"/>
<dbReference type="PANTHER" id="PTHR45844:SF19">
    <property type="entry name" value="TRANSCRIPTION FACTOR BHLH106-RELATED"/>
    <property type="match status" value="1"/>
</dbReference>
<dbReference type="EMBL" id="MN385892">
    <property type="protein sequence ID" value="QJQ51205.1"/>
    <property type="molecule type" value="mRNA"/>
</dbReference>
<keyword evidence="4" id="KW-0804">Transcription</keyword>